<organism evidence="2 3">
    <name type="scientific">Mycena alexandri</name>
    <dbReference type="NCBI Taxonomy" id="1745969"/>
    <lineage>
        <taxon>Eukaryota</taxon>
        <taxon>Fungi</taxon>
        <taxon>Dikarya</taxon>
        <taxon>Basidiomycota</taxon>
        <taxon>Agaricomycotina</taxon>
        <taxon>Agaricomycetes</taxon>
        <taxon>Agaricomycetidae</taxon>
        <taxon>Agaricales</taxon>
        <taxon>Marasmiineae</taxon>
        <taxon>Mycenaceae</taxon>
        <taxon>Mycena</taxon>
    </lineage>
</organism>
<feature type="region of interest" description="Disordered" evidence="1">
    <location>
        <begin position="273"/>
        <end position="303"/>
    </location>
</feature>
<sequence>MTARIRRKPDNAQHAWSQNGQTFRSNDGHPLPSNGQCRFPARFRRISFSRTCRAYRAAYLFHIFSKCKTSIAEFDLDPESLMTMLVKTRGIIIGSVPLYVLTGEESVAKNLDILVPASSEATMKIFLRSEFGYSITDTNLHHGAHGTLRMEYTYQKRRHTIMLRVATGENPLVPLMLSESTLTMNFISPWGLFCAYPQLTLRRRGLLNHFTEDEHDAKSSKTYLRVTNTFNKYQKEGFDLRPNPSAWCGHWVEVFATIRCCITKHSRRVNEYIQGTRKRQRQGQVQREKEQRKDKEGRFKRGRMTRIVRSKIPAKLEKKRSSGCQAKREAQGVKEQTYVNIGFFRINITSRSGILSNAQPNHVSNADHTDDKRWPAGRKARSSL</sequence>
<comment type="caution">
    <text evidence="2">The sequence shown here is derived from an EMBL/GenBank/DDBJ whole genome shotgun (WGS) entry which is preliminary data.</text>
</comment>
<feature type="compositionally biased region" description="Basic residues" evidence="1">
    <location>
        <begin position="375"/>
        <end position="384"/>
    </location>
</feature>
<reference evidence="2" key="1">
    <citation type="submission" date="2023-03" db="EMBL/GenBank/DDBJ databases">
        <title>Massive genome expansion in bonnet fungi (Mycena s.s.) driven by repeated elements and novel gene families across ecological guilds.</title>
        <authorList>
            <consortium name="Lawrence Berkeley National Laboratory"/>
            <person name="Harder C.B."/>
            <person name="Miyauchi S."/>
            <person name="Viragh M."/>
            <person name="Kuo A."/>
            <person name="Thoen E."/>
            <person name="Andreopoulos B."/>
            <person name="Lu D."/>
            <person name="Skrede I."/>
            <person name="Drula E."/>
            <person name="Henrissat B."/>
            <person name="Morin E."/>
            <person name="Kohler A."/>
            <person name="Barry K."/>
            <person name="LaButti K."/>
            <person name="Morin E."/>
            <person name="Salamov A."/>
            <person name="Lipzen A."/>
            <person name="Mereny Z."/>
            <person name="Hegedus B."/>
            <person name="Baldrian P."/>
            <person name="Stursova M."/>
            <person name="Weitz H."/>
            <person name="Taylor A."/>
            <person name="Grigoriev I.V."/>
            <person name="Nagy L.G."/>
            <person name="Martin F."/>
            <person name="Kauserud H."/>
        </authorList>
    </citation>
    <scope>NUCLEOTIDE SEQUENCE</scope>
    <source>
        <strain evidence="2">CBHHK200</strain>
    </source>
</reference>
<feature type="region of interest" description="Disordered" evidence="1">
    <location>
        <begin position="356"/>
        <end position="384"/>
    </location>
</feature>
<evidence type="ECO:0000313" key="2">
    <source>
        <dbReference type="EMBL" id="KAJ7028259.1"/>
    </source>
</evidence>
<dbReference type="Proteomes" id="UP001218188">
    <property type="component" value="Unassembled WGS sequence"/>
</dbReference>
<evidence type="ECO:0000313" key="3">
    <source>
        <dbReference type="Proteomes" id="UP001218188"/>
    </source>
</evidence>
<feature type="compositionally biased region" description="Basic and acidic residues" evidence="1">
    <location>
        <begin position="286"/>
        <end position="299"/>
    </location>
</feature>
<name>A0AAD6SIS7_9AGAR</name>
<proteinExistence type="predicted"/>
<dbReference type="AlphaFoldDB" id="A0AAD6SIS7"/>
<accession>A0AAD6SIS7</accession>
<feature type="compositionally biased region" description="Polar residues" evidence="1">
    <location>
        <begin position="14"/>
        <end position="25"/>
    </location>
</feature>
<feature type="region of interest" description="Disordered" evidence="1">
    <location>
        <begin position="1"/>
        <end position="31"/>
    </location>
</feature>
<keyword evidence="3" id="KW-1185">Reference proteome</keyword>
<gene>
    <name evidence="2" type="ORF">C8F04DRAFT_1188798</name>
</gene>
<dbReference type="EMBL" id="JARJCM010000114">
    <property type="protein sequence ID" value="KAJ7028259.1"/>
    <property type="molecule type" value="Genomic_DNA"/>
</dbReference>
<evidence type="ECO:0000256" key="1">
    <source>
        <dbReference type="SAM" id="MobiDB-lite"/>
    </source>
</evidence>
<feature type="compositionally biased region" description="Basic and acidic residues" evidence="1">
    <location>
        <begin position="365"/>
        <end position="374"/>
    </location>
</feature>
<protein>
    <submittedName>
        <fullName evidence="2">Uncharacterized protein</fullName>
    </submittedName>
</protein>